<dbReference type="EMBL" id="MSKJ01000029">
    <property type="protein sequence ID" value="OLO43234.1"/>
    <property type="molecule type" value="Genomic_DNA"/>
</dbReference>
<evidence type="ECO:0000313" key="3">
    <source>
        <dbReference type="Proteomes" id="UP000186857"/>
    </source>
</evidence>
<dbReference type="Proteomes" id="UP000186857">
    <property type="component" value="Unassembled WGS sequence"/>
</dbReference>
<sequence>MGIFAWCAIIGCTVLVAGILFDGLLDALLPDGLVPILALPVAVFGAIGMGVTATTGSAAAQVPAAVLWGVPTAAALGSGALMRWLWNRLRRSMPLDTAPPTAAELVGEKVTVLWWKDGSGEVRAITRGHQLTLPARSEQPLRSGQSAWVLDAVDSTLAIVSWEQISS</sequence>
<evidence type="ECO:0000256" key="1">
    <source>
        <dbReference type="SAM" id="Phobius"/>
    </source>
</evidence>
<comment type="caution">
    <text evidence="2">The sequence shown here is derived from an EMBL/GenBank/DDBJ whole genome shotgun (WGS) entry which is preliminary data.</text>
</comment>
<dbReference type="AlphaFoldDB" id="A0A1Q8V564"/>
<protein>
    <submittedName>
        <fullName evidence="2">Nodulation protein NfeD</fullName>
    </submittedName>
</protein>
<dbReference type="RefSeq" id="WP_075377462.1">
    <property type="nucleotide sequence ID" value="NZ_MSKJ01000029.1"/>
</dbReference>
<reference evidence="2 3" key="1">
    <citation type="submission" date="2016-12" db="EMBL/GenBank/DDBJ databases">
        <title>Genomic Comparison of strains in the 'Actinomyces naeslundii' Group.</title>
        <authorList>
            <person name="Mughal S.R."/>
            <person name="Do T."/>
            <person name="Gilbert S.C."/>
            <person name="Witherden E.A."/>
            <person name="Didelot X."/>
            <person name="Beighton D."/>
        </authorList>
    </citation>
    <scope>NUCLEOTIDE SEQUENCE [LARGE SCALE GENOMIC DNA]</scope>
    <source>
        <strain evidence="2 3">CCUG 33920</strain>
    </source>
</reference>
<gene>
    <name evidence="2" type="ORF">BKH29_11135</name>
</gene>
<keyword evidence="1" id="KW-0812">Transmembrane</keyword>
<evidence type="ECO:0000313" key="2">
    <source>
        <dbReference type="EMBL" id="OLO43234.1"/>
    </source>
</evidence>
<keyword evidence="1" id="KW-1133">Transmembrane helix</keyword>
<organism evidence="2 3">
    <name type="scientific">Actinomyces oris</name>
    <dbReference type="NCBI Taxonomy" id="544580"/>
    <lineage>
        <taxon>Bacteria</taxon>
        <taxon>Bacillati</taxon>
        <taxon>Actinomycetota</taxon>
        <taxon>Actinomycetes</taxon>
        <taxon>Actinomycetales</taxon>
        <taxon>Actinomycetaceae</taxon>
        <taxon>Actinomyces</taxon>
    </lineage>
</organism>
<feature type="transmembrane region" description="Helical" evidence="1">
    <location>
        <begin position="32"/>
        <end position="53"/>
    </location>
</feature>
<proteinExistence type="predicted"/>
<feature type="transmembrane region" description="Helical" evidence="1">
    <location>
        <begin position="65"/>
        <end position="86"/>
    </location>
</feature>
<feature type="transmembrane region" description="Helical" evidence="1">
    <location>
        <begin position="6"/>
        <end position="25"/>
    </location>
</feature>
<dbReference type="OrthoDB" id="3260487at2"/>
<accession>A0A1Q8V564</accession>
<keyword evidence="1" id="KW-0472">Membrane</keyword>
<name>A0A1Q8V564_9ACTO</name>